<evidence type="ECO:0000313" key="3">
    <source>
        <dbReference type="Proteomes" id="UP000078576"/>
    </source>
</evidence>
<dbReference type="PANTHER" id="PTHR28019:SF7">
    <property type="entry name" value="SUR7 PROTEIN"/>
    <property type="match status" value="1"/>
</dbReference>
<feature type="transmembrane region" description="Helical" evidence="1">
    <location>
        <begin position="216"/>
        <end position="238"/>
    </location>
</feature>
<dbReference type="GO" id="GO:0031505">
    <property type="term" value="P:fungal-type cell wall organization"/>
    <property type="evidence" value="ECO:0007669"/>
    <property type="project" value="TreeGrafter"/>
</dbReference>
<dbReference type="PANTHER" id="PTHR28019">
    <property type="entry name" value="CELL MEMBRANE PROTEIN YLR413W-RELATED"/>
    <property type="match status" value="1"/>
</dbReference>
<dbReference type="STRING" id="694573.A0A194V2A6"/>
<reference evidence="3" key="1">
    <citation type="submission" date="2014-12" db="EMBL/GenBank/DDBJ databases">
        <title>Genome Sequence of Valsa Canker Pathogens Uncovers a Specific Adaption of Colonization on Woody Bark.</title>
        <authorList>
            <person name="Yin Z."/>
            <person name="Liu H."/>
            <person name="Gao X."/>
            <person name="Li Z."/>
            <person name="Song N."/>
            <person name="Ke X."/>
            <person name="Dai Q."/>
            <person name="Wu Y."/>
            <person name="Sun Y."/>
            <person name="Xu J.-R."/>
            <person name="Kang Z.K."/>
            <person name="Wang L."/>
            <person name="Huang L."/>
        </authorList>
    </citation>
    <scope>NUCLEOTIDE SEQUENCE [LARGE SCALE GENOMIC DNA]</scope>
    <source>
        <strain evidence="3">SXYL134</strain>
    </source>
</reference>
<keyword evidence="3" id="KW-1185">Reference proteome</keyword>
<keyword evidence="1" id="KW-0472">Membrane</keyword>
<dbReference type="EMBL" id="KN714707">
    <property type="protein sequence ID" value="KUI57991.1"/>
    <property type="molecule type" value="Genomic_DNA"/>
</dbReference>
<dbReference type="Pfam" id="PF06687">
    <property type="entry name" value="SUR7"/>
    <property type="match status" value="1"/>
</dbReference>
<accession>A0A194V2A6</accession>
<feature type="transmembrane region" description="Helical" evidence="1">
    <location>
        <begin position="258"/>
        <end position="279"/>
    </location>
</feature>
<protein>
    <submittedName>
        <fullName evidence="2">SUR7 family protein pun1</fullName>
    </submittedName>
</protein>
<keyword evidence="1" id="KW-1133">Transmembrane helix</keyword>
<name>A0A194V2A6_CYTMA</name>
<evidence type="ECO:0000313" key="2">
    <source>
        <dbReference type="EMBL" id="KUI57991.1"/>
    </source>
</evidence>
<dbReference type="GO" id="GO:0005886">
    <property type="term" value="C:plasma membrane"/>
    <property type="evidence" value="ECO:0007669"/>
    <property type="project" value="InterPro"/>
</dbReference>
<keyword evidence="1" id="KW-0812">Transmembrane</keyword>
<dbReference type="GO" id="GO:0051285">
    <property type="term" value="C:cell cortex of cell tip"/>
    <property type="evidence" value="ECO:0007669"/>
    <property type="project" value="TreeGrafter"/>
</dbReference>
<dbReference type="OrthoDB" id="4159154at2759"/>
<gene>
    <name evidence="2" type="ORF">VP1G_05330</name>
</gene>
<dbReference type="Proteomes" id="UP000078576">
    <property type="component" value="Unassembled WGS sequence"/>
</dbReference>
<dbReference type="AlphaFoldDB" id="A0A194V2A6"/>
<proteinExistence type="predicted"/>
<organism evidence="2 3">
    <name type="scientific">Cytospora mali</name>
    <name type="common">Apple Valsa canker fungus</name>
    <name type="synonym">Valsa mali</name>
    <dbReference type="NCBI Taxonomy" id="578113"/>
    <lineage>
        <taxon>Eukaryota</taxon>
        <taxon>Fungi</taxon>
        <taxon>Dikarya</taxon>
        <taxon>Ascomycota</taxon>
        <taxon>Pezizomycotina</taxon>
        <taxon>Sordariomycetes</taxon>
        <taxon>Sordariomycetidae</taxon>
        <taxon>Diaporthales</taxon>
        <taxon>Cytosporaceae</taxon>
        <taxon>Cytospora</taxon>
    </lineage>
</organism>
<dbReference type="InterPro" id="IPR052413">
    <property type="entry name" value="SUR7_domain"/>
</dbReference>
<sequence>MRFAALGPVILGLGALILTLLCLFAGSTKSFLPEFSLITVNTSQIGENLLSSSYITDHPEVTAIIDLFPQEIQDDAEALLNAVIRRLGIHDFYTANLMTYCEGFYEPTALPNASVSLGAISKNFTYCSPRSADFQFDPRAALQRDLNASGNSWLDVATDLDWPDEVDQGLQAVHIVQRVAFVVYCIAIGLIGLATLVSVVSILFSGRLSACGNVLLAVLAFLVTVIASALATAVAVVGETAVNHYGEDVGISATAGGKFLGLTWGATGAMLICVIWWSVDCCCGRRGRNKNKASRGEKQDSAYMVGKDLCIMALAEHPDIEGL</sequence>
<evidence type="ECO:0000256" key="1">
    <source>
        <dbReference type="SAM" id="Phobius"/>
    </source>
</evidence>
<feature type="transmembrane region" description="Helical" evidence="1">
    <location>
        <begin position="181"/>
        <end position="204"/>
    </location>
</feature>
<dbReference type="InterPro" id="IPR009571">
    <property type="entry name" value="SUR7/Rim9-like_fungi"/>
</dbReference>